<dbReference type="Gene3D" id="3.90.1300.10">
    <property type="entry name" value="Amidase signature (AS) domain"/>
    <property type="match status" value="1"/>
</dbReference>
<dbReference type="InterPro" id="IPR000120">
    <property type="entry name" value="Amidase"/>
</dbReference>
<sequence length="464" mass="48766">MNLPPDPIGVVGLADYGHRLRDGRTTVVKTVQDYLDRIERLDSQLRAFVYTDPESALRAASAIDALLASGTDLGPLMGVPVAVKDVLAVAGMPTRVGSDVDVEDLVGAEGGFIGALRRAGCVILGKTQTVEFALGSAGTNYRRGTPRNPRDPHHFRVPGGSSSGSAVAVAAGLCALAVGTDTGGSVRGPAAFCGIFGMKFGGLSMPDDGMFSMSRSLDSLGLFAPRAVDVAIAWEALSGQTVPSVDLGAVKLGLPRSYFFDGLAPTMAACVRGGVDALAAGGARVVPFDMSALCETDAIYTDVARPEALAMLGSERFQEMRPRLNPDVAHRIAAGLEISEQRYLAAQRRRQVLLSEVHATFENFDAWIAPVKQHFPPIYPGDLPTADAETAMESRCFGPTRPANIFNLCASALPIGLRHEPLPAALQLLAPAGQEARLLGLSIACEQMVGSASLPDMSSWLHST</sequence>
<protein>
    <submittedName>
        <fullName evidence="3">2-amino-5-chloromuconic acid deaminase</fullName>
        <ecNumber evidence="3">3.5.99.5</ecNumber>
    </submittedName>
</protein>
<keyword evidence="3" id="KW-0378">Hydrolase</keyword>
<dbReference type="PANTHER" id="PTHR11895:SF7">
    <property type="entry name" value="GLUTAMYL-TRNA(GLN) AMIDOTRANSFERASE SUBUNIT A, MITOCHONDRIAL"/>
    <property type="match status" value="1"/>
</dbReference>
<evidence type="ECO:0000259" key="2">
    <source>
        <dbReference type="Pfam" id="PF01425"/>
    </source>
</evidence>
<dbReference type="EC" id="3.5.99.5" evidence="3"/>
<evidence type="ECO:0000313" key="4">
    <source>
        <dbReference type="Proteomes" id="UP000494105"/>
    </source>
</evidence>
<proteinExistence type="inferred from homology"/>
<dbReference type="PROSITE" id="PS00571">
    <property type="entry name" value="AMIDASES"/>
    <property type="match status" value="1"/>
</dbReference>
<dbReference type="EMBL" id="CADILD010000001">
    <property type="protein sequence ID" value="CAB3849072.1"/>
    <property type="molecule type" value="Genomic_DNA"/>
</dbReference>
<comment type="similarity">
    <text evidence="1">Belongs to the amidase family.</text>
</comment>
<dbReference type="Pfam" id="PF01425">
    <property type="entry name" value="Amidase"/>
    <property type="match status" value="1"/>
</dbReference>
<accession>A0A6S7CJN3</accession>
<gene>
    <name evidence="3" type="primary">cnbH_1</name>
    <name evidence="3" type="ORF">LMG1861_01707</name>
</gene>
<feature type="domain" description="Amidase" evidence="2">
    <location>
        <begin position="30"/>
        <end position="439"/>
    </location>
</feature>
<dbReference type="RefSeq" id="WP_175128109.1">
    <property type="nucleotide sequence ID" value="NZ_CADILD010000001.1"/>
</dbReference>
<dbReference type="Proteomes" id="UP000494105">
    <property type="component" value="Unassembled WGS sequence"/>
</dbReference>
<dbReference type="GO" id="GO:0050540">
    <property type="term" value="F:2-aminomuconate deaminase activity"/>
    <property type="evidence" value="ECO:0007669"/>
    <property type="project" value="UniProtKB-EC"/>
</dbReference>
<dbReference type="InterPro" id="IPR020556">
    <property type="entry name" value="Amidase_CS"/>
</dbReference>
<dbReference type="AlphaFoldDB" id="A0A6S7CJN3"/>
<evidence type="ECO:0000313" key="3">
    <source>
        <dbReference type="EMBL" id="CAB3849072.1"/>
    </source>
</evidence>
<dbReference type="InterPro" id="IPR023631">
    <property type="entry name" value="Amidase_dom"/>
</dbReference>
<organism evidence="3 4">
    <name type="scientific">Achromobacter piechaudii</name>
    <dbReference type="NCBI Taxonomy" id="72556"/>
    <lineage>
        <taxon>Bacteria</taxon>
        <taxon>Pseudomonadati</taxon>
        <taxon>Pseudomonadota</taxon>
        <taxon>Betaproteobacteria</taxon>
        <taxon>Burkholderiales</taxon>
        <taxon>Alcaligenaceae</taxon>
        <taxon>Achromobacter</taxon>
    </lineage>
</organism>
<dbReference type="InterPro" id="IPR036928">
    <property type="entry name" value="AS_sf"/>
</dbReference>
<evidence type="ECO:0000256" key="1">
    <source>
        <dbReference type="ARBA" id="ARBA00009199"/>
    </source>
</evidence>
<dbReference type="SUPFAM" id="SSF75304">
    <property type="entry name" value="Amidase signature (AS) enzymes"/>
    <property type="match status" value="1"/>
</dbReference>
<reference evidence="3 4" key="1">
    <citation type="submission" date="2020-04" db="EMBL/GenBank/DDBJ databases">
        <authorList>
            <person name="De Canck E."/>
        </authorList>
    </citation>
    <scope>NUCLEOTIDE SEQUENCE [LARGE SCALE GENOMIC DNA]</scope>
    <source>
        <strain evidence="3 4">LMG 1861</strain>
    </source>
</reference>
<name>A0A6S7CJN3_9BURK</name>
<dbReference type="PANTHER" id="PTHR11895">
    <property type="entry name" value="TRANSAMIDASE"/>
    <property type="match status" value="1"/>
</dbReference>